<dbReference type="AlphaFoldDB" id="A0A0A9E6I4"/>
<name>A0A0A9E6I4_ARUDO</name>
<sequence>MDLYQLIHHNFKNDLQDFIFNSFSCRPAKYNHHW</sequence>
<proteinExistence type="predicted"/>
<reference evidence="1" key="1">
    <citation type="submission" date="2014-09" db="EMBL/GenBank/DDBJ databases">
        <authorList>
            <person name="Magalhaes I.L.F."/>
            <person name="Oliveira U."/>
            <person name="Santos F.R."/>
            <person name="Vidigal T.H.D.A."/>
            <person name="Brescovit A.D."/>
            <person name="Santos A.J."/>
        </authorList>
    </citation>
    <scope>NUCLEOTIDE SEQUENCE</scope>
    <source>
        <tissue evidence="1">Shoot tissue taken approximately 20 cm above the soil surface</tissue>
    </source>
</reference>
<organism evidence="1">
    <name type="scientific">Arundo donax</name>
    <name type="common">Giant reed</name>
    <name type="synonym">Donax arundinaceus</name>
    <dbReference type="NCBI Taxonomy" id="35708"/>
    <lineage>
        <taxon>Eukaryota</taxon>
        <taxon>Viridiplantae</taxon>
        <taxon>Streptophyta</taxon>
        <taxon>Embryophyta</taxon>
        <taxon>Tracheophyta</taxon>
        <taxon>Spermatophyta</taxon>
        <taxon>Magnoliopsida</taxon>
        <taxon>Liliopsida</taxon>
        <taxon>Poales</taxon>
        <taxon>Poaceae</taxon>
        <taxon>PACMAD clade</taxon>
        <taxon>Arundinoideae</taxon>
        <taxon>Arundineae</taxon>
        <taxon>Arundo</taxon>
    </lineage>
</organism>
<protein>
    <submittedName>
        <fullName evidence="1">Uncharacterized protein</fullName>
    </submittedName>
</protein>
<reference evidence="1" key="2">
    <citation type="journal article" date="2015" name="Data Brief">
        <title>Shoot transcriptome of the giant reed, Arundo donax.</title>
        <authorList>
            <person name="Barrero R.A."/>
            <person name="Guerrero F.D."/>
            <person name="Moolhuijzen P."/>
            <person name="Goolsby J.A."/>
            <person name="Tidwell J."/>
            <person name="Bellgard S.E."/>
            <person name="Bellgard M.I."/>
        </authorList>
    </citation>
    <scope>NUCLEOTIDE SEQUENCE</scope>
    <source>
        <tissue evidence="1">Shoot tissue taken approximately 20 cm above the soil surface</tissue>
    </source>
</reference>
<evidence type="ECO:0000313" key="1">
    <source>
        <dbReference type="EMBL" id="JAD94598.1"/>
    </source>
</evidence>
<accession>A0A0A9E6I4</accession>
<dbReference type="EMBL" id="GBRH01203297">
    <property type="protein sequence ID" value="JAD94598.1"/>
    <property type="molecule type" value="Transcribed_RNA"/>
</dbReference>